<dbReference type="InterPro" id="IPR036259">
    <property type="entry name" value="MFS_trans_sf"/>
</dbReference>
<evidence type="ECO:0000256" key="5">
    <source>
        <dbReference type="ARBA" id="ARBA00022989"/>
    </source>
</evidence>
<keyword evidence="10" id="KW-1185">Reference proteome</keyword>
<keyword evidence="6 7" id="KW-0472">Membrane</keyword>
<dbReference type="Gene3D" id="1.20.1250.20">
    <property type="entry name" value="MFS general substrate transporter like domains"/>
    <property type="match status" value="1"/>
</dbReference>
<keyword evidence="3" id="KW-1003">Cell membrane</keyword>
<dbReference type="InterPro" id="IPR006311">
    <property type="entry name" value="TAT_signal"/>
</dbReference>
<dbReference type="InterPro" id="IPR020846">
    <property type="entry name" value="MFS_dom"/>
</dbReference>
<keyword evidence="4 7" id="KW-0812">Transmembrane</keyword>
<protein>
    <submittedName>
        <fullName evidence="9">Tetracycline resistance MFS efflux pump</fullName>
    </submittedName>
</protein>
<name>A0ABN2A8D2_9ACTN</name>
<dbReference type="SUPFAM" id="SSF103473">
    <property type="entry name" value="MFS general substrate transporter"/>
    <property type="match status" value="1"/>
</dbReference>
<evidence type="ECO:0000256" key="7">
    <source>
        <dbReference type="SAM" id="Phobius"/>
    </source>
</evidence>
<feature type="transmembrane region" description="Helical" evidence="7">
    <location>
        <begin position="365"/>
        <end position="390"/>
    </location>
</feature>
<dbReference type="InterPro" id="IPR011701">
    <property type="entry name" value="MFS"/>
</dbReference>
<gene>
    <name evidence="9" type="ORF">GCM10009788_16850</name>
</gene>
<organism evidence="9 10">
    <name type="scientific">Nocardioides humi</name>
    <dbReference type="NCBI Taxonomy" id="449461"/>
    <lineage>
        <taxon>Bacteria</taxon>
        <taxon>Bacillati</taxon>
        <taxon>Actinomycetota</taxon>
        <taxon>Actinomycetes</taxon>
        <taxon>Propionibacteriales</taxon>
        <taxon>Nocardioidaceae</taxon>
        <taxon>Nocardioides</taxon>
    </lineage>
</organism>
<sequence length="407" mass="41539">MATEDRRLSRRQLLLAYAIGGFGLSMNAQIVLLIPLQARAMGAGFDQVGLIVGSGSLAAALSSVALGSLVDRLGPRTCYLLGTGSCAILSAAYIVPSTFWWFLALQPFLALSRTLGWVASQAYISDVGAPSERATHAGRFSFCSNVGQLAGPLLAGTAAETVGLRWGLAVPAAYALVFFLLGLRLPNGHRGRGSGRAEAEQVERASALELLREPGLRFVLVATFARIWVTIVFTTFLPILLAERGVGAGLIGVVMSLMGIVATAAAPMAGPLSRWTGSEALVATASVGCGAVALVLTPVLAPTWLVFVLPCLVGIGVGLSLPLLMGVVADSTPPSSLGVAMGLRSLANQTASTSGPVIIGPMIGALGVAVGFATAGVGAGCVLVAAYAAFARGRHGFDAPAGQEKSR</sequence>
<evidence type="ECO:0000256" key="1">
    <source>
        <dbReference type="ARBA" id="ARBA00004651"/>
    </source>
</evidence>
<dbReference type="InterPro" id="IPR050171">
    <property type="entry name" value="MFS_Transporters"/>
</dbReference>
<evidence type="ECO:0000256" key="2">
    <source>
        <dbReference type="ARBA" id="ARBA00022448"/>
    </source>
</evidence>
<evidence type="ECO:0000313" key="9">
    <source>
        <dbReference type="EMBL" id="GAA1512957.1"/>
    </source>
</evidence>
<feature type="transmembrane region" description="Helical" evidence="7">
    <location>
        <begin position="48"/>
        <end position="66"/>
    </location>
</feature>
<dbReference type="PANTHER" id="PTHR23517:SF3">
    <property type="entry name" value="INTEGRAL MEMBRANE TRANSPORT PROTEIN"/>
    <property type="match status" value="1"/>
</dbReference>
<evidence type="ECO:0000259" key="8">
    <source>
        <dbReference type="PROSITE" id="PS50850"/>
    </source>
</evidence>
<feature type="transmembrane region" description="Helical" evidence="7">
    <location>
        <begin position="280"/>
        <end position="301"/>
    </location>
</feature>
<proteinExistence type="predicted"/>
<keyword evidence="2" id="KW-0813">Transport</keyword>
<feature type="domain" description="Major facilitator superfamily (MFS) profile" evidence="8">
    <location>
        <begin position="9"/>
        <end position="394"/>
    </location>
</feature>
<dbReference type="RefSeq" id="WP_344111748.1">
    <property type="nucleotide sequence ID" value="NZ_BAAAOR010000014.1"/>
</dbReference>
<evidence type="ECO:0000256" key="6">
    <source>
        <dbReference type="ARBA" id="ARBA00023136"/>
    </source>
</evidence>
<feature type="transmembrane region" description="Helical" evidence="7">
    <location>
        <begin position="78"/>
        <end position="103"/>
    </location>
</feature>
<dbReference type="PROSITE" id="PS51318">
    <property type="entry name" value="TAT"/>
    <property type="match status" value="1"/>
</dbReference>
<dbReference type="PROSITE" id="PS50850">
    <property type="entry name" value="MFS"/>
    <property type="match status" value="1"/>
</dbReference>
<reference evidence="9 10" key="1">
    <citation type="journal article" date="2019" name="Int. J. Syst. Evol. Microbiol.">
        <title>The Global Catalogue of Microorganisms (GCM) 10K type strain sequencing project: providing services to taxonomists for standard genome sequencing and annotation.</title>
        <authorList>
            <consortium name="The Broad Institute Genomics Platform"/>
            <consortium name="The Broad Institute Genome Sequencing Center for Infectious Disease"/>
            <person name="Wu L."/>
            <person name="Ma J."/>
        </authorList>
    </citation>
    <scope>NUCLEOTIDE SEQUENCE [LARGE SCALE GENOMIC DNA]</scope>
    <source>
        <strain evidence="9 10">JCM 14942</strain>
    </source>
</reference>
<dbReference type="Proteomes" id="UP001500842">
    <property type="component" value="Unassembled WGS sequence"/>
</dbReference>
<evidence type="ECO:0000256" key="3">
    <source>
        <dbReference type="ARBA" id="ARBA00022475"/>
    </source>
</evidence>
<keyword evidence="5 7" id="KW-1133">Transmembrane helix</keyword>
<dbReference type="Pfam" id="PF07690">
    <property type="entry name" value="MFS_1"/>
    <property type="match status" value="1"/>
</dbReference>
<comment type="subcellular location">
    <subcellularLocation>
        <location evidence="1">Cell membrane</location>
        <topology evidence="1">Multi-pass membrane protein</topology>
    </subcellularLocation>
</comment>
<evidence type="ECO:0000256" key="4">
    <source>
        <dbReference type="ARBA" id="ARBA00022692"/>
    </source>
</evidence>
<feature type="transmembrane region" description="Helical" evidence="7">
    <location>
        <begin position="307"/>
        <end position="329"/>
    </location>
</feature>
<feature type="transmembrane region" description="Helical" evidence="7">
    <location>
        <begin position="12"/>
        <end position="36"/>
    </location>
</feature>
<feature type="transmembrane region" description="Helical" evidence="7">
    <location>
        <begin position="218"/>
        <end position="241"/>
    </location>
</feature>
<dbReference type="PANTHER" id="PTHR23517">
    <property type="entry name" value="RESISTANCE PROTEIN MDTM, PUTATIVE-RELATED-RELATED"/>
    <property type="match status" value="1"/>
</dbReference>
<evidence type="ECO:0000313" key="10">
    <source>
        <dbReference type="Proteomes" id="UP001500842"/>
    </source>
</evidence>
<feature type="transmembrane region" description="Helical" evidence="7">
    <location>
        <begin position="247"/>
        <end position="268"/>
    </location>
</feature>
<accession>A0ABN2A8D2</accession>
<dbReference type="EMBL" id="BAAAOR010000014">
    <property type="protein sequence ID" value="GAA1512957.1"/>
    <property type="molecule type" value="Genomic_DNA"/>
</dbReference>
<comment type="caution">
    <text evidence="9">The sequence shown here is derived from an EMBL/GenBank/DDBJ whole genome shotgun (WGS) entry which is preliminary data.</text>
</comment>